<keyword evidence="4" id="KW-1185">Reference proteome</keyword>
<evidence type="ECO:0008006" key="5">
    <source>
        <dbReference type="Google" id="ProtNLM"/>
    </source>
</evidence>
<reference evidence="4" key="1">
    <citation type="submission" date="2018-12" db="EMBL/GenBank/DDBJ databases">
        <title>Genome sequence of Peanibacillus sp.</title>
        <authorList>
            <person name="Subramani G."/>
            <person name="Srinivasan S."/>
            <person name="Kim M.K."/>
        </authorList>
    </citation>
    <scope>NUCLEOTIDE SEQUENCE [LARGE SCALE GENOMIC DNA]</scope>
    <source>
        <strain evidence="4">18JY67-1</strain>
    </source>
</reference>
<dbReference type="EMBL" id="CP034437">
    <property type="protein sequence ID" value="AZN43201.1"/>
    <property type="molecule type" value="Genomic_DNA"/>
</dbReference>
<dbReference type="KEGG" id="palb:EJC50_28565"/>
<organism evidence="3 4">
    <name type="scientific">Paenibacillus albus</name>
    <dbReference type="NCBI Taxonomy" id="2495582"/>
    <lineage>
        <taxon>Bacteria</taxon>
        <taxon>Bacillati</taxon>
        <taxon>Bacillota</taxon>
        <taxon>Bacilli</taxon>
        <taxon>Bacillales</taxon>
        <taxon>Paenibacillaceae</taxon>
        <taxon>Paenibacillus</taxon>
    </lineage>
</organism>
<accession>A0A3Q8XBE3</accession>
<feature type="transmembrane region" description="Helical" evidence="2">
    <location>
        <begin position="77"/>
        <end position="95"/>
    </location>
</feature>
<dbReference type="InterPro" id="IPR035238">
    <property type="entry name" value="DUF5345"/>
</dbReference>
<keyword evidence="2" id="KW-0472">Membrane</keyword>
<dbReference type="OrthoDB" id="2679654at2"/>
<keyword evidence="2" id="KW-1133">Transmembrane helix</keyword>
<feature type="region of interest" description="Disordered" evidence="1">
    <location>
        <begin position="1"/>
        <end position="28"/>
    </location>
</feature>
<evidence type="ECO:0000313" key="3">
    <source>
        <dbReference type="EMBL" id="AZN43201.1"/>
    </source>
</evidence>
<dbReference type="Pfam" id="PF17280">
    <property type="entry name" value="DUF5345"/>
    <property type="match status" value="1"/>
</dbReference>
<dbReference type="AlphaFoldDB" id="A0A3Q8XBE3"/>
<gene>
    <name evidence="3" type="ORF">EJC50_28565</name>
</gene>
<sequence>MSSIDKTNRSKRTRVQGQTQEKEQDQALEQQYRELLDPHIKQWDESITPPNPPSLAALTGLVGERNKAQRQRYWKELALLWLIGALVLSGLLLLWQSSIVLFAIVQGTAFVAAAVFLTVSGINRRERRHREWQE</sequence>
<keyword evidence="2" id="KW-0812">Transmembrane</keyword>
<proteinExistence type="predicted"/>
<evidence type="ECO:0000256" key="2">
    <source>
        <dbReference type="SAM" id="Phobius"/>
    </source>
</evidence>
<dbReference type="Proteomes" id="UP000272528">
    <property type="component" value="Chromosome"/>
</dbReference>
<feature type="transmembrane region" description="Helical" evidence="2">
    <location>
        <begin position="101"/>
        <end position="122"/>
    </location>
</feature>
<protein>
    <recommendedName>
        <fullName evidence="5">YxlC family protein</fullName>
    </recommendedName>
</protein>
<evidence type="ECO:0000313" key="4">
    <source>
        <dbReference type="Proteomes" id="UP000272528"/>
    </source>
</evidence>
<dbReference type="RefSeq" id="WP_126019535.1">
    <property type="nucleotide sequence ID" value="NZ_CP034437.1"/>
</dbReference>
<evidence type="ECO:0000256" key="1">
    <source>
        <dbReference type="SAM" id="MobiDB-lite"/>
    </source>
</evidence>
<name>A0A3Q8XBE3_9BACL</name>